<feature type="domain" description="ABC3 transporter permease C-terminal" evidence="7">
    <location>
        <begin position="264"/>
        <end position="385"/>
    </location>
</feature>
<protein>
    <submittedName>
        <fullName evidence="8">ABC transporter permease</fullName>
    </submittedName>
</protein>
<name>A0A2Z2K6E2_9BACL</name>
<evidence type="ECO:0000256" key="4">
    <source>
        <dbReference type="ARBA" id="ARBA00022989"/>
    </source>
</evidence>
<dbReference type="RefSeq" id="WP_087914385.1">
    <property type="nucleotide sequence ID" value="NZ_CP021780.1"/>
</dbReference>
<evidence type="ECO:0000259" key="7">
    <source>
        <dbReference type="Pfam" id="PF02687"/>
    </source>
</evidence>
<feature type="transmembrane region" description="Helical" evidence="6">
    <location>
        <begin position="257"/>
        <end position="286"/>
    </location>
</feature>
<evidence type="ECO:0000313" key="8">
    <source>
        <dbReference type="EMBL" id="ASA20364.1"/>
    </source>
</evidence>
<dbReference type="InterPro" id="IPR003838">
    <property type="entry name" value="ABC3_permease_C"/>
</dbReference>
<dbReference type="PANTHER" id="PTHR30287:SF2">
    <property type="entry name" value="BLL1001 PROTEIN"/>
    <property type="match status" value="1"/>
</dbReference>
<feature type="transmembrane region" description="Helical" evidence="6">
    <location>
        <begin position="356"/>
        <end position="377"/>
    </location>
</feature>
<sequence length="800" mass="88249">MVAIWSICLGNLRRRKVQNSLIALLLLLSTLLINTALTVISNSENLYEDLHRETKGSHELLNLTKGQHDPQRVEEWWASQKGITASVLLPYKPLAGVMHHGEDIPNLYIYMMNTPDRPFGTDELVFAQGKEVVQPEPGTIWIPTSLAYKNDVSIGDELQFKAGEEPLRLTVSAVVIDLPQGGPFSTTARIWMNNTDYQHDLNSVPGADSYLMGIRFDDYSQRAGYWERFESFLGTPFMEERTTYEQISAFYFIMNKIIGFVMSFLGIVMMLVALFTIGFTISDAILSNYKTIGIFKSLGLSSSKIIYTYIAQYSFLSLLTIIPGLILSRFLSGIIIEQSLSFLKTDHSPIHIQGGGTELIVGFGILLLILLCVLLYASKARSIQPMQAIRYGMSEAAHSRITKRWTEGHKRVKEFERWPVPFVIGLRNVTKNLKGSILMVILTTVTSAVLVFGLVLLNSINQMQETSPLWGYDSSDVALMVVNNSTFNRESIEADIQADPRVLHLNWAGPAIGVVPADKTQSSGSTGNHSQSVSIPLTVVDGSLDEIGFASLSGRNPHNRNEISIGINISRQLKKELGDIIELYIEGERHSFTVTGIYQSIANMSNQARVTADAVNKLSTDVGYINLKNSADAGEIVQQLNDKYGSSIQSIKQQTLLDSVFKEAAAVLLIPMSILGLLFLMVTCLIIYSTCRIHIRKETKTYGIYKSIGLTSNALRGAVTWGIVALSAIGASLGIICGVHLLPSLLRGLLSSYGIVKLPLLMQWTGITLLALLIMAVASVGCWIASRVIRSTSPRILITE</sequence>
<evidence type="ECO:0000256" key="1">
    <source>
        <dbReference type="ARBA" id="ARBA00004651"/>
    </source>
</evidence>
<dbReference type="Pfam" id="PF02687">
    <property type="entry name" value="FtsX"/>
    <property type="match status" value="2"/>
</dbReference>
<gene>
    <name evidence="8" type="ORF">B9T62_05840</name>
</gene>
<dbReference type="Proteomes" id="UP000249890">
    <property type="component" value="Chromosome"/>
</dbReference>
<dbReference type="AlphaFoldDB" id="A0A2Z2K6E2"/>
<proteinExistence type="predicted"/>
<dbReference type="GO" id="GO:0005886">
    <property type="term" value="C:plasma membrane"/>
    <property type="evidence" value="ECO:0007669"/>
    <property type="project" value="UniProtKB-SubCell"/>
</dbReference>
<feature type="transmembrane region" description="Helical" evidence="6">
    <location>
        <begin position="718"/>
        <end position="741"/>
    </location>
</feature>
<feature type="transmembrane region" description="Helical" evidence="6">
    <location>
        <begin position="664"/>
        <end position="688"/>
    </location>
</feature>
<keyword evidence="9" id="KW-1185">Reference proteome</keyword>
<dbReference type="OrthoDB" id="2024371at2"/>
<feature type="transmembrane region" description="Helical" evidence="6">
    <location>
        <begin position="761"/>
        <end position="785"/>
    </location>
</feature>
<feature type="transmembrane region" description="Helical" evidence="6">
    <location>
        <begin position="437"/>
        <end position="457"/>
    </location>
</feature>
<evidence type="ECO:0000256" key="3">
    <source>
        <dbReference type="ARBA" id="ARBA00022692"/>
    </source>
</evidence>
<evidence type="ECO:0000256" key="5">
    <source>
        <dbReference type="ARBA" id="ARBA00023136"/>
    </source>
</evidence>
<feature type="transmembrane region" description="Helical" evidence="6">
    <location>
        <begin position="306"/>
        <end position="336"/>
    </location>
</feature>
<feature type="domain" description="ABC3 transporter permease C-terminal" evidence="7">
    <location>
        <begin position="674"/>
        <end position="794"/>
    </location>
</feature>
<keyword evidence="5 6" id="KW-0472">Membrane</keyword>
<organism evidence="8 9">
    <name type="scientific">Paenibacillus donghaensis</name>
    <dbReference type="NCBI Taxonomy" id="414771"/>
    <lineage>
        <taxon>Bacteria</taxon>
        <taxon>Bacillati</taxon>
        <taxon>Bacillota</taxon>
        <taxon>Bacilli</taxon>
        <taxon>Bacillales</taxon>
        <taxon>Paenibacillaceae</taxon>
        <taxon>Paenibacillus</taxon>
    </lineage>
</organism>
<evidence type="ECO:0000256" key="2">
    <source>
        <dbReference type="ARBA" id="ARBA00022475"/>
    </source>
</evidence>
<keyword evidence="4 6" id="KW-1133">Transmembrane helix</keyword>
<dbReference type="KEGG" id="pdh:B9T62_05840"/>
<dbReference type="EMBL" id="CP021780">
    <property type="protein sequence ID" value="ASA20364.1"/>
    <property type="molecule type" value="Genomic_DNA"/>
</dbReference>
<evidence type="ECO:0000256" key="6">
    <source>
        <dbReference type="SAM" id="Phobius"/>
    </source>
</evidence>
<keyword evidence="2" id="KW-1003">Cell membrane</keyword>
<comment type="subcellular location">
    <subcellularLocation>
        <location evidence="1">Cell membrane</location>
        <topology evidence="1">Multi-pass membrane protein</topology>
    </subcellularLocation>
</comment>
<evidence type="ECO:0000313" key="9">
    <source>
        <dbReference type="Proteomes" id="UP000249890"/>
    </source>
</evidence>
<dbReference type="PANTHER" id="PTHR30287">
    <property type="entry name" value="MEMBRANE COMPONENT OF PREDICTED ABC SUPERFAMILY METABOLITE UPTAKE TRANSPORTER"/>
    <property type="match status" value="1"/>
</dbReference>
<dbReference type="InterPro" id="IPR038766">
    <property type="entry name" value="Membrane_comp_ABC_pdt"/>
</dbReference>
<reference evidence="8 9" key="1">
    <citation type="submission" date="2017-06" db="EMBL/GenBank/DDBJ databases">
        <title>Complete genome sequence of Paenibacillus donghaensis KCTC 13049T isolated from East Sea sediment, South Korea.</title>
        <authorList>
            <person name="Jung B.K."/>
            <person name="Hong S.-J."/>
            <person name="Shin J.-H."/>
        </authorList>
    </citation>
    <scope>NUCLEOTIDE SEQUENCE [LARGE SCALE GENOMIC DNA]</scope>
    <source>
        <strain evidence="8 9">KCTC 13049</strain>
    </source>
</reference>
<keyword evidence="3 6" id="KW-0812">Transmembrane</keyword>
<accession>A0A2Z2K6E2</accession>